<dbReference type="EMBL" id="BAAABX010000023">
    <property type="protein sequence ID" value="GAA0400267.1"/>
    <property type="molecule type" value="Genomic_DNA"/>
</dbReference>
<evidence type="ECO:0000256" key="3">
    <source>
        <dbReference type="ARBA" id="ARBA00022723"/>
    </source>
</evidence>
<dbReference type="InterPro" id="IPR023984">
    <property type="entry name" value="rSAM_ocin_1"/>
</dbReference>
<accession>A0ABN0YM31</accession>
<dbReference type="SFLD" id="SFLDS00029">
    <property type="entry name" value="Radical_SAM"/>
    <property type="match status" value="1"/>
</dbReference>
<dbReference type="Gene3D" id="3.40.50.280">
    <property type="entry name" value="Cobalamin-binding domain"/>
    <property type="match status" value="1"/>
</dbReference>
<dbReference type="PROSITE" id="PS51332">
    <property type="entry name" value="B12_BINDING"/>
    <property type="match status" value="1"/>
</dbReference>
<name>A0ABN0YM31_9ACTN</name>
<dbReference type="InterPro" id="IPR023404">
    <property type="entry name" value="rSAM_horseshoe"/>
</dbReference>
<evidence type="ECO:0000313" key="9">
    <source>
        <dbReference type="Proteomes" id="UP001500879"/>
    </source>
</evidence>
<dbReference type="Pfam" id="PF04055">
    <property type="entry name" value="Radical_SAM"/>
    <property type="match status" value="1"/>
</dbReference>
<gene>
    <name evidence="8" type="ORF">GCM10010357_21630</name>
</gene>
<dbReference type="SUPFAM" id="SSF102114">
    <property type="entry name" value="Radical SAM enzymes"/>
    <property type="match status" value="1"/>
</dbReference>
<keyword evidence="9" id="KW-1185">Reference proteome</keyword>
<dbReference type="SMART" id="SM00729">
    <property type="entry name" value="Elp3"/>
    <property type="match status" value="1"/>
</dbReference>
<dbReference type="CDD" id="cd02068">
    <property type="entry name" value="radical_SAM_B12_BD"/>
    <property type="match status" value="1"/>
</dbReference>
<evidence type="ECO:0000256" key="6">
    <source>
        <dbReference type="SAM" id="MobiDB-lite"/>
    </source>
</evidence>
<keyword evidence="2" id="KW-0949">S-adenosyl-L-methionine</keyword>
<evidence type="ECO:0000313" key="8">
    <source>
        <dbReference type="EMBL" id="GAA0400267.1"/>
    </source>
</evidence>
<keyword evidence="4" id="KW-0408">Iron</keyword>
<organism evidence="8 9">
    <name type="scientific">Streptomyces luteireticuli</name>
    <dbReference type="NCBI Taxonomy" id="173858"/>
    <lineage>
        <taxon>Bacteria</taxon>
        <taxon>Bacillati</taxon>
        <taxon>Actinomycetota</taxon>
        <taxon>Actinomycetes</taxon>
        <taxon>Kitasatosporales</taxon>
        <taxon>Streptomycetaceae</taxon>
        <taxon>Streptomyces</taxon>
    </lineage>
</organism>
<dbReference type="PANTHER" id="PTHR43409">
    <property type="entry name" value="ANAEROBIC MAGNESIUM-PROTOPORPHYRIN IX MONOMETHYL ESTER CYCLASE-RELATED"/>
    <property type="match status" value="1"/>
</dbReference>
<sequence length="663" mass="73394">MPGRPSAARHPLPRTHAPVNGPEESDTVRVILVNMPWAPIDLPSLALGILKRCIDDDVPGARAEVLHANIDYVDWINARSREFSPADYSYYALDSYFLGCGDWVFSAALYDDNAWRIPEFTAAMARKVDGPRMETTLQLHANAAAFVRETAERIAAARPDVVGFTSTFQQNTAALAAARYVKALDPSIVTVLGGANCDGKQGEAVHRNFPFVDFVVRGEGERTFPALVTALKDGTGLDAVPGLCRRDADGASVAHPMSTRPLPPAAIPRPDYTGYFERLAASSARSWVEPKLVVEGARGCWWGEKHHCTFCGLNGSFMQFRSKSPTVFLDEITELAERHRVLDMYVVDNILDMGYVTSLLPRMIESGYDLRLHYEIKANMRGGQLQTLADAGLIYVQPGIENLSTRVLTIMDKGVSGCQNVRMLRDGAATGLSVSWNYLHGFPGEEAADYDRVTAQLPALEHLMPPGGGSARLAVERFSPYFDNPGLGFRDLRPAEPYRLIYDLPEEELYDLAYIFDAPPMGIGQDVVQRLDDALRRWRESYPESRLTHCDLGDRIVLVSRRRAFAWRTLELTGPLETGLFRLLEQPRTPASAARKLGAPQEEIEELLLLWRSLGLVFTDDGQYVHVAPPAVNGELLRIDHKRHEEDGAGADDPAPELQPTTV</sequence>
<keyword evidence="3" id="KW-0479">Metal-binding</keyword>
<comment type="caution">
    <text evidence="8">The sequence shown here is derived from an EMBL/GenBank/DDBJ whole genome shotgun (WGS) entry which is preliminary data.</text>
</comment>
<dbReference type="InterPro" id="IPR006638">
    <property type="entry name" value="Elp3/MiaA/NifB-like_rSAM"/>
</dbReference>
<evidence type="ECO:0000256" key="4">
    <source>
        <dbReference type="ARBA" id="ARBA00023004"/>
    </source>
</evidence>
<comment type="cofactor">
    <cofactor evidence="1">
        <name>[4Fe-4S] cluster</name>
        <dbReference type="ChEBI" id="CHEBI:49883"/>
    </cofactor>
</comment>
<reference evidence="8 9" key="1">
    <citation type="journal article" date="2019" name="Int. J. Syst. Evol. Microbiol.">
        <title>The Global Catalogue of Microorganisms (GCM) 10K type strain sequencing project: providing services to taxonomists for standard genome sequencing and annotation.</title>
        <authorList>
            <consortium name="The Broad Institute Genomics Platform"/>
            <consortium name="The Broad Institute Genome Sequencing Center for Infectious Disease"/>
            <person name="Wu L."/>
            <person name="Ma J."/>
        </authorList>
    </citation>
    <scope>NUCLEOTIDE SEQUENCE [LARGE SCALE GENOMIC DNA]</scope>
    <source>
        <strain evidence="8 9">JCM 4788</strain>
    </source>
</reference>
<evidence type="ECO:0000256" key="5">
    <source>
        <dbReference type="ARBA" id="ARBA00023014"/>
    </source>
</evidence>
<dbReference type="InterPro" id="IPR051198">
    <property type="entry name" value="BchE-like"/>
</dbReference>
<dbReference type="SFLD" id="SFLDF00324">
    <property type="entry name" value="bacteriocin_maturation"/>
    <property type="match status" value="1"/>
</dbReference>
<keyword evidence="5" id="KW-0411">Iron-sulfur</keyword>
<dbReference type="NCBIfam" id="TIGR03975">
    <property type="entry name" value="rSAM_ocin_1"/>
    <property type="match status" value="1"/>
</dbReference>
<dbReference type="SFLD" id="SFLDG01082">
    <property type="entry name" value="B12-binding_domain_containing"/>
    <property type="match status" value="1"/>
</dbReference>
<evidence type="ECO:0000259" key="7">
    <source>
        <dbReference type="PROSITE" id="PS51332"/>
    </source>
</evidence>
<dbReference type="Proteomes" id="UP001500879">
    <property type="component" value="Unassembled WGS sequence"/>
</dbReference>
<protein>
    <submittedName>
        <fullName evidence="8">RiPP maturation radical SAM C-methyltransferase</fullName>
    </submittedName>
</protein>
<dbReference type="Pfam" id="PF02310">
    <property type="entry name" value="B12-binding"/>
    <property type="match status" value="1"/>
</dbReference>
<proteinExistence type="predicted"/>
<dbReference type="Gene3D" id="3.80.30.20">
    <property type="entry name" value="tm_1862 like domain"/>
    <property type="match status" value="1"/>
</dbReference>
<dbReference type="InterPro" id="IPR007197">
    <property type="entry name" value="rSAM"/>
</dbReference>
<feature type="domain" description="B12-binding" evidence="7">
    <location>
        <begin position="101"/>
        <end position="238"/>
    </location>
</feature>
<evidence type="ECO:0000256" key="2">
    <source>
        <dbReference type="ARBA" id="ARBA00022691"/>
    </source>
</evidence>
<feature type="region of interest" description="Disordered" evidence="6">
    <location>
        <begin position="1"/>
        <end position="22"/>
    </location>
</feature>
<dbReference type="PANTHER" id="PTHR43409:SF7">
    <property type="entry name" value="BLL1977 PROTEIN"/>
    <property type="match status" value="1"/>
</dbReference>
<dbReference type="InterPro" id="IPR058240">
    <property type="entry name" value="rSAM_sf"/>
</dbReference>
<dbReference type="InterPro" id="IPR006158">
    <property type="entry name" value="Cobalamin-bd"/>
</dbReference>
<evidence type="ECO:0000256" key="1">
    <source>
        <dbReference type="ARBA" id="ARBA00001966"/>
    </source>
</evidence>